<dbReference type="InterPro" id="IPR012867">
    <property type="entry name" value="DUF1648"/>
</dbReference>
<comment type="caution">
    <text evidence="3">The sequence shown here is derived from an EMBL/GenBank/DDBJ whole genome shotgun (WGS) entry which is preliminary data.</text>
</comment>
<gene>
    <name evidence="3" type="ORF">GND95_13395</name>
</gene>
<dbReference type="Pfam" id="PF07853">
    <property type="entry name" value="DUF1648"/>
    <property type="match status" value="1"/>
</dbReference>
<dbReference type="Proteomes" id="UP000483018">
    <property type="component" value="Unassembled WGS sequence"/>
</dbReference>
<evidence type="ECO:0000259" key="2">
    <source>
        <dbReference type="Pfam" id="PF07853"/>
    </source>
</evidence>
<feature type="transmembrane region" description="Helical" evidence="1">
    <location>
        <begin position="168"/>
        <end position="186"/>
    </location>
</feature>
<feature type="transmembrane region" description="Helical" evidence="1">
    <location>
        <begin position="55"/>
        <end position="73"/>
    </location>
</feature>
<feature type="transmembrane region" description="Helical" evidence="1">
    <location>
        <begin position="122"/>
        <end position="139"/>
    </location>
</feature>
<dbReference type="PANTHER" id="PTHR37810:SF5">
    <property type="entry name" value="IMMUNITY PROTEIN SDPI"/>
    <property type="match status" value="1"/>
</dbReference>
<dbReference type="InterPro" id="IPR026272">
    <property type="entry name" value="SdpI"/>
</dbReference>
<dbReference type="EMBL" id="WSLF01000018">
    <property type="protein sequence ID" value="KAE9629108.1"/>
    <property type="molecule type" value="Genomic_DNA"/>
</dbReference>
<proteinExistence type="predicted"/>
<dbReference type="GO" id="GO:0009636">
    <property type="term" value="P:response to toxic substance"/>
    <property type="evidence" value="ECO:0007669"/>
    <property type="project" value="TreeGrafter"/>
</dbReference>
<sequence length="221" mass="25610">MILKTRSDIMKHNKWIWLLIVLSFIGTIIVFPFLPEQIPTNWGINGEINDYSSKYMIFFLAALPAMIYLLMLYGPKLDPKKENYKKHSKAYSIISISTVLTLVAIHWLTVLATFNIIKHMDFFIKLIIGILFAVMGNYMSQLRFNYFVGIRLPWTLASEKVWKKTHRIGGIGFMLVGIILVCTSFIRGSLSFIIFMTALSILIIFIMAYAYIEYQKELKTK</sequence>
<evidence type="ECO:0000313" key="3">
    <source>
        <dbReference type="EMBL" id="KAE9629108.1"/>
    </source>
</evidence>
<dbReference type="AlphaFoldDB" id="A0A7C8LCX6"/>
<dbReference type="InterPro" id="IPR025962">
    <property type="entry name" value="SdpI/YhfL"/>
</dbReference>
<evidence type="ECO:0000256" key="1">
    <source>
        <dbReference type="SAM" id="Phobius"/>
    </source>
</evidence>
<protein>
    <submittedName>
        <fullName evidence="3">DUF1648 domain-containing protein</fullName>
    </submittedName>
</protein>
<accession>A0A7C8LCX6</accession>
<keyword evidence="4" id="KW-1185">Reference proteome</keyword>
<dbReference type="PIRSF" id="PIRSF038959">
    <property type="entry name" value="SdpI"/>
    <property type="match status" value="1"/>
</dbReference>
<keyword evidence="1" id="KW-0812">Transmembrane</keyword>
<keyword evidence="1" id="KW-1133">Transmembrane helix</keyword>
<organism evidence="3 4">
    <name type="scientific">Defluviitalea raffinosedens</name>
    <dbReference type="NCBI Taxonomy" id="1450156"/>
    <lineage>
        <taxon>Bacteria</taxon>
        <taxon>Bacillati</taxon>
        <taxon>Bacillota</taxon>
        <taxon>Clostridia</taxon>
        <taxon>Lachnospirales</taxon>
        <taxon>Defluviitaleaceae</taxon>
        <taxon>Defluviitalea</taxon>
    </lineage>
</organism>
<feature type="transmembrane region" description="Helical" evidence="1">
    <location>
        <begin position="93"/>
        <end position="116"/>
    </location>
</feature>
<feature type="transmembrane region" description="Helical" evidence="1">
    <location>
        <begin position="192"/>
        <end position="212"/>
    </location>
</feature>
<name>A0A7C8LCX6_9FIRM</name>
<dbReference type="PANTHER" id="PTHR37810">
    <property type="entry name" value="IMMUNITY PROTEIN SDPI"/>
    <property type="match status" value="1"/>
</dbReference>
<feature type="domain" description="DUF1648" evidence="2">
    <location>
        <begin position="18"/>
        <end position="63"/>
    </location>
</feature>
<feature type="transmembrane region" description="Helical" evidence="1">
    <location>
        <begin position="15"/>
        <end position="35"/>
    </location>
</feature>
<keyword evidence="1" id="KW-0472">Membrane</keyword>
<evidence type="ECO:0000313" key="4">
    <source>
        <dbReference type="Proteomes" id="UP000483018"/>
    </source>
</evidence>
<dbReference type="Pfam" id="PF13630">
    <property type="entry name" value="SdpI"/>
    <property type="match status" value="1"/>
</dbReference>
<reference evidence="3 4" key="1">
    <citation type="submission" date="2019-12" db="EMBL/GenBank/DDBJ databases">
        <title>Defluviitalea raffinosedens, isolated from a biogas fermenter, genome sequencing and characterization.</title>
        <authorList>
            <person name="Rettenmaier R."/>
            <person name="Schneider M."/>
            <person name="Neuhaus K."/>
            <person name="Liebl W."/>
            <person name="Zverlov V."/>
        </authorList>
    </citation>
    <scope>NUCLEOTIDE SEQUENCE [LARGE SCALE GENOMIC DNA]</scope>
    <source>
        <strain evidence="3 4">249c-K6</strain>
    </source>
</reference>